<dbReference type="RefSeq" id="WP_180161840.1">
    <property type="nucleotide sequence ID" value="NZ_CABFNB010000103.1"/>
</dbReference>
<keyword evidence="1" id="KW-0732">Signal</keyword>
<sequence length="184" mass="19192">MKKTAFAFITLVAPFLAACAPVETKTKLMTSAGSQIRSAGPGDVVMSFQSRKALPNIVGGADIWGRTTNAGGTTVRFVGARGSEAVFERTDVVVESNATTMTESPMIIPQTTTTTVDGTVGMTPVSGTARSTSYQFIPPRGSSQYATAQRPIAITLGSGQSVTIQGRTLRVVSVAPNALKYVVD</sequence>
<dbReference type="Proteomes" id="UP000507954">
    <property type="component" value="Unassembled WGS sequence"/>
</dbReference>
<name>A0A508X2Y9_9HYPH</name>
<feature type="signal peptide" evidence="1">
    <location>
        <begin position="1"/>
        <end position="20"/>
    </location>
</feature>
<gene>
    <name evidence="2" type="ORF">EMEDMD4_370178</name>
</gene>
<dbReference type="AlphaFoldDB" id="A0A508X2Y9"/>
<proteinExistence type="predicted"/>
<evidence type="ECO:0000313" key="2">
    <source>
        <dbReference type="EMBL" id="VTZ62314.1"/>
    </source>
</evidence>
<evidence type="ECO:0000256" key="1">
    <source>
        <dbReference type="SAM" id="SignalP"/>
    </source>
</evidence>
<protein>
    <recommendedName>
        <fullName evidence="3">Lipoprotein</fullName>
    </recommendedName>
</protein>
<evidence type="ECO:0008006" key="3">
    <source>
        <dbReference type="Google" id="ProtNLM"/>
    </source>
</evidence>
<dbReference type="EMBL" id="CABFNB010000103">
    <property type="protein sequence ID" value="VTZ62314.1"/>
    <property type="molecule type" value="Genomic_DNA"/>
</dbReference>
<organism evidence="2">
    <name type="scientific">Sinorhizobium medicae</name>
    <dbReference type="NCBI Taxonomy" id="110321"/>
    <lineage>
        <taxon>Bacteria</taxon>
        <taxon>Pseudomonadati</taxon>
        <taxon>Pseudomonadota</taxon>
        <taxon>Alphaproteobacteria</taxon>
        <taxon>Hyphomicrobiales</taxon>
        <taxon>Rhizobiaceae</taxon>
        <taxon>Sinorhizobium/Ensifer group</taxon>
        <taxon>Sinorhizobium</taxon>
    </lineage>
</organism>
<feature type="chain" id="PRO_5021242574" description="Lipoprotein" evidence="1">
    <location>
        <begin position="21"/>
        <end position="184"/>
    </location>
</feature>
<accession>A0A508X2Y9</accession>
<reference evidence="2" key="1">
    <citation type="submission" date="2019-06" db="EMBL/GenBank/DDBJ databases">
        <authorList>
            <person name="Le Quere A."/>
            <person name="Colella S."/>
        </authorList>
    </citation>
    <scope>NUCLEOTIDE SEQUENCE</scope>
    <source>
        <strain evidence="2">EmedicaeMD41</strain>
    </source>
</reference>
<dbReference type="PROSITE" id="PS51257">
    <property type="entry name" value="PROKAR_LIPOPROTEIN"/>
    <property type="match status" value="1"/>
</dbReference>